<evidence type="ECO:0000256" key="1">
    <source>
        <dbReference type="ARBA" id="ARBA00004141"/>
    </source>
</evidence>
<comment type="function">
    <text evidence="8">Provides the rickettsial cell with host ATP in exchange for rickettsial ADP. This is an obligate exchange system. This energy acquiring activity is an important component of rickettsial parasitism.</text>
</comment>
<evidence type="ECO:0000256" key="7">
    <source>
        <dbReference type="ARBA" id="ARBA00023136"/>
    </source>
</evidence>
<feature type="transmembrane region" description="Helical" evidence="8">
    <location>
        <begin position="64"/>
        <end position="84"/>
    </location>
</feature>
<keyword evidence="2 8" id="KW-0813">Transport</keyword>
<evidence type="ECO:0000313" key="9">
    <source>
        <dbReference type="EMBL" id="AWD32842.1"/>
    </source>
</evidence>
<name>A0A2U8BR80_9RICK</name>
<dbReference type="SUPFAM" id="SSF103473">
    <property type="entry name" value="MFS general substrate transporter"/>
    <property type="match status" value="1"/>
</dbReference>
<feature type="transmembrane region" description="Helical" evidence="8">
    <location>
        <begin position="439"/>
        <end position="460"/>
    </location>
</feature>
<dbReference type="EMBL" id="CP025989">
    <property type="protein sequence ID" value="AWD32842.1"/>
    <property type="molecule type" value="Genomic_DNA"/>
</dbReference>
<dbReference type="PANTHER" id="PTHR43596">
    <property type="entry name" value="ADP,ATP CARRIER PROTEIN"/>
    <property type="match status" value="1"/>
</dbReference>
<proteinExistence type="inferred from homology"/>
<reference evidence="9 10" key="1">
    <citation type="journal article" date="2018" name="Genome Biol. Evol.">
        <title>The Genome Sequence of "Candidatus Fokinia solitaria": Insights on Reductive Evolution in Rickettsiales.</title>
        <authorList>
            <person name="Floriano A.M."/>
            <person name="Castelli M."/>
            <person name="Krenek S."/>
            <person name="Berendonk T.U."/>
            <person name="Bazzocchi C."/>
            <person name="Petroni G."/>
            <person name="Sassera D."/>
        </authorList>
    </citation>
    <scope>NUCLEOTIDE SEQUENCE [LARGE SCALE GENOMIC DNA]</scope>
    <source>
        <strain evidence="9">Rio ETE_ALG 3VII</strain>
    </source>
</reference>
<dbReference type="OrthoDB" id="199378at2"/>
<feature type="transmembrane region" description="Helical" evidence="8">
    <location>
        <begin position="345"/>
        <end position="372"/>
    </location>
</feature>
<dbReference type="Pfam" id="PF03219">
    <property type="entry name" value="TLC"/>
    <property type="match status" value="1"/>
</dbReference>
<protein>
    <recommendedName>
        <fullName evidence="8">ADP,ATP carrier protein</fullName>
    </recommendedName>
</protein>
<feature type="transmembrane region" description="Helical" evidence="8">
    <location>
        <begin position="133"/>
        <end position="155"/>
    </location>
</feature>
<dbReference type="KEGG" id="fso:Fsol_00026"/>
<feature type="transmembrane region" description="Helical" evidence="8">
    <location>
        <begin position="167"/>
        <end position="190"/>
    </location>
</feature>
<keyword evidence="5 8" id="KW-0067">ATP-binding</keyword>
<evidence type="ECO:0000313" key="10">
    <source>
        <dbReference type="Proteomes" id="UP000244519"/>
    </source>
</evidence>
<dbReference type="RefSeq" id="WP_108672892.1">
    <property type="nucleotide sequence ID" value="NZ_CP025989.1"/>
</dbReference>
<keyword evidence="3 8" id="KW-0812">Transmembrane</keyword>
<feature type="transmembrane region" description="Helical" evidence="8">
    <location>
        <begin position="91"/>
        <end position="113"/>
    </location>
</feature>
<dbReference type="InterPro" id="IPR004667">
    <property type="entry name" value="ADP_ATP_car_bac_type"/>
</dbReference>
<dbReference type="GO" id="GO:0016020">
    <property type="term" value="C:membrane"/>
    <property type="evidence" value="ECO:0007669"/>
    <property type="project" value="UniProtKB-SubCell"/>
</dbReference>
<evidence type="ECO:0000256" key="8">
    <source>
        <dbReference type="RuleBase" id="RU363121"/>
    </source>
</evidence>
<keyword evidence="10" id="KW-1185">Reference proteome</keyword>
<dbReference type="PANTHER" id="PTHR43596:SF1">
    <property type="entry name" value="ADP,ATP CARRIER PROTEIN"/>
    <property type="match status" value="1"/>
</dbReference>
<evidence type="ECO:0000256" key="6">
    <source>
        <dbReference type="ARBA" id="ARBA00022989"/>
    </source>
</evidence>
<keyword evidence="7 8" id="KW-0472">Membrane</keyword>
<dbReference type="AlphaFoldDB" id="A0A2U8BR80"/>
<comment type="subcellular location">
    <subcellularLocation>
        <location evidence="1 8">Membrane</location>
        <topology evidence="1 8">Multi-pass membrane protein</topology>
    </subcellularLocation>
</comment>
<accession>A0A2U8BR80</accession>
<feature type="transmembrane region" description="Helical" evidence="8">
    <location>
        <begin position="206"/>
        <end position="226"/>
    </location>
</feature>
<comment type="similarity">
    <text evidence="8">Belongs to the ADP/ATP translocase tlc family.</text>
</comment>
<evidence type="ECO:0000256" key="4">
    <source>
        <dbReference type="ARBA" id="ARBA00022741"/>
    </source>
</evidence>
<evidence type="ECO:0000256" key="5">
    <source>
        <dbReference type="ARBA" id="ARBA00022840"/>
    </source>
</evidence>
<dbReference type="InterPro" id="IPR036259">
    <property type="entry name" value="MFS_trans_sf"/>
</dbReference>
<dbReference type="Proteomes" id="UP000244519">
    <property type="component" value="Chromosome"/>
</dbReference>
<feature type="transmembrane region" description="Helical" evidence="8">
    <location>
        <begin position="316"/>
        <end position="338"/>
    </location>
</feature>
<evidence type="ECO:0000256" key="3">
    <source>
        <dbReference type="ARBA" id="ARBA00022692"/>
    </source>
</evidence>
<gene>
    <name evidence="9" type="ORF">Fsol_00026</name>
</gene>
<feature type="transmembrane region" description="Helical" evidence="8">
    <location>
        <begin position="25"/>
        <end position="44"/>
    </location>
</feature>
<keyword evidence="4 8" id="KW-0547">Nucleotide-binding</keyword>
<dbReference type="GO" id="GO:0005471">
    <property type="term" value="F:ATP:ADP antiporter activity"/>
    <property type="evidence" value="ECO:0007669"/>
    <property type="project" value="InterPro"/>
</dbReference>
<evidence type="ECO:0000256" key="2">
    <source>
        <dbReference type="ARBA" id="ARBA00022448"/>
    </source>
</evidence>
<dbReference type="GO" id="GO:0005524">
    <property type="term" value="F:ATP binding"/>
    <property type="evidence" value="ECO:0007669"/>
    <property type="project" value="UniProtKB-KW"/>
</dbReference>
<organism evidence="9 10">
    <name type="scientific">Candidatus Fokinia solitaria</name>
    <dbReference type="NCBI Taxonomy" id="1802984"/>
    <lineage>
        <taxon>Bacteria</taxon>
        <taxon>Pseudomonadati</taxon>
        <taxon>Pseudomonadota</taxon>
        <taxon>Alphaproteobacteria</taxon>
        <taxon>Rickettsiales</taxon>
        <taxon>Candidatus Midichloriaceae</taxon>
        <taxon>Candidatus Fokinia</taxon>
    </lineage>
</organism>
<sequence length="472" mass="53203">MNERLRFTAYGGLFKRFFSLSKVEFWKLMISGLLFFLIISSYTIVKELQNIVFPAFLGIDKVPLAKLITLLSLLPAALVDAYLVDRVRRSTLLVIYLAIWVIIGLYMSFGLPLNSLNLSSTKVTLTTFQSSTIWAFFLFVEGYTVFLMSTFWSFTNSISNPKSAKHTYGFIVASSKLGGMLTAILAWALFSTSIGLGFSTIGKLKLLMILAVSLLAIALFIIYLAMEYLPSDVFKGYHNVAITEEKVQKTGIFNGIKLLFVNRYVFGIFVLMLCTDAINEVVNYQRLNFIFNQAKNSSGFNDARIVHLASSAYSQIAYMQLTAFILSFFVTNGLLRFIGVRRSLFIVPTFVGIGVTLYFLTGMHQLIIYLYVSLHALNYSLGTPVRESLYVVTDRDVQVKSKFVIDACAVKLSKSFSQGFNYYNVQYILSTFGKRISLLANNVFMLSFCAIWICAAYFMGKAYESKNKEKAE</sequence>
<feature type="transmembrane region" description="Helical" evidence="8">
    <location>
        <begin position="258"/>
        <end position="278"/>
    </location>
</feature>
<keyword evidence="6 8" id="KW-1133">Transmembrane helix</keyword>